<dbReference type="AlphaFoldDB" id="A0A1H6BML5"/>
<dbReference type="Proteomes" id="UP000236731">
    <property type="component" value="Unassembled WGS sequence"/>
</dbReference>
<keyword evidence="3" id="KW-1185">Reference proteome</keyword>
<sequence>MLFFAFLLIRSGNSHEVINSSTRPAISFMENHLHHDLKLDQRQDQQILVSSASSHGAHGGDHVIISEQEAEDFQLWKDYHLSMAFYACLIAFTFLVFGTQRWVPALVDRAHLKAGNPLFISLRSLRI</sequence>
<protein>
    <submittedName>
        <fullName evidence="2">Uncharacterized protein</fullName>
    </submittedName>
</protein>
<dbReference type="EMBL" id="FNUT01000011">
    <property type="protein sequence ID" value="SEG61941.1"/>
    <property type="molecule type" value="Genomic_DNA"/>
</dbReference>
<keyword evidence="1" id="KW-0472">Membrane</keyword>
<keyword evidence="1" id="KW-1133">Transmembrane helix</keyword>
<keyword evidence="1" id="KW-0812">Transmembrane</keyword>
<gene>
    <name evidence="2" type="ORF">SAMN05421877_1115</name>
</gene>
<evidence type="ECO:0000313" key="2">
    <source>
        <dbReference type="EMBL" id="SEG61941.1"/>
    </source>
</evidence>
<evidence type="ECO:0000256" key="1">
    <source>
        <dbReference type="SAM" id="Phobius"/>
    </source>
</evidence>
<feature type="transmembrane region" description="Helical" evidence="1">
    <location>
        <begin position="83"/>
        <end position="103"/>
    </location>
</feature>
<organism evidence="2 3">
    <name type="scientific">Sphingobacterium lactis</name>
    <dbReference type="NCBI Taxonomy" id="797291"/>
    <lineage>
        <taxon>Bacteria</taxon>
        <taxon>Pseudomonadati</taxon>
        <taxon>Bacteroidota</taxon>
        <taxon>Sphingobacteriia</taxon>
        <taxon>Sphingobacteriales</taxon>
        <taxon>Sphingobacteriaceae</taxon>
        <taxon>Sphingobacterium</taxon>
    </lineage>
</organism>
<proteinExistence type="predicted"/>
<evidence type="ECO:0000313" key="3">
    <source>
        <dbReference type="Proteomes" id="UP000236731"/>
    </source>
</evidence>
<accession>A0A1H6BML5</accession>
<name>A0A1H6BML5_9SPHI</name>
<reference evidence="3" key="1">
    <citation type="submission" date="2016-10" db="EMBL/GenBank/DDBJ databases">
        <authorList>
            <person name="Varghese N."/>
            <person name="Submissions S."/>
        </authorList>
    </citation>
    <scope>NUCLEOTIDE SEQUENCE [LARGE SCALE GENOMIC DNA]</scope>
    <source>
        <strain evidence="3">DSM 22361</strain>
    </source>
</reference>